<organism evidence="1 2">
    <name type="scientific">Roseobacter litoralis (strain ATCC 49566 / DSM 6996 / JCM 21268 / NBRC 15278 / OCh 149)</name>
    <dbReference type="NCBI Taxonomy" id="391595"/>
    <lineage>
        <taxon>Bacteria</taxon>
        <taxon>Pseudomonadati</taxon>
        <taxon>Pseudomonadota</taxon>
        <taxon>Alphaproteobacteria</taxon>
        <taxon>Rhodobacterales</taxon>
        <taxon>Roseobacteraceae</taxon>
        <taxon>Roseobacter</taxon>
    </lineage>
</organism>
<reference evidence="1 2" key="1">
    <citation type="journal article" date="2011" name="BMC Genomics">
        <title>Comparative genome analysis and genome-guided physiological analysis of Roseobacter litoralis.</title>
        <authorList>
            <person name="Kalhoefer D."/>
            <person name="Thole S."/>
            <person name="Voget S."/>
            <person name="Lehmann R."/>
            <person name="Liesegang H."/>
            <person name="Wollher A."/>
            <person name="Daniel R."/>
            <person name="Simon M."/>
            <person name="Brinkhoff T."/>
        </authorList>
    </citation>
    <scope>NUCLEOTIDE SEQUENCE [LARGE SCALE GENOMIC DNA]</scope>
    <source>
        <strain evidence="2">ATCC 49566 / DSM 6996 / JCM 21268 / NBRC 15278 / OCh 149</strain>
    </source>
</reference>
<sequence>MIRTGEGNTLGVANMDPKVLPSGMLKNLLKRSSLKSRDTVWKLVDVADLWWDSHLWLSWVCKYVLRDERKRRISMK</sequence>
<evidence type="ECO:0000313" key="2">
    <source>
        <dbReference type="Proteomes" id="UP000001353"/>
    </source>
</evidence>
<gene>
    <name evidence="1" type="ordered locus">RLO149_c022870</name>
</gene>
<dbReference type="KEGG" id="rli:RLO149_c022870"/>
<dbReference type="HOGENOM" id="CLU_2652193_0_0_5"/>
<keyword evidence="2" id="KW-1185">Reference proteome</keyword>
<proteinExistence type="predicted"/>
<protein>
    <submittedName>
        <fullName evidence="1">Uncharacterized protein</fullName>
    </submittedName>
</protein>
<name>F7ZAR4_ROSLO</name>
<accession>F7ZAR4</accession>
<dbReference type="EMBL" id="CP002623">
    <property type="protein sequence ID" value="AEI94260.1"/>
    <property type="molecule type" value="Genomic_DNA"/>
</dbReference>
<dbReference type="AlphaFoldDB" id="F7ZAR4"/>
<evidence type="ECO:0000313" key="1">
    <source>
        <dbReference type="EMBL" id="AEI94260.1"/>
    </source>
</evidence>
<dbReference type="Proteomes" id="UP000001353">
    <property type="component" value="Chromosome"/>
</dbReference>